<dbReference type="AlphaFoldDB" id="A0AAV4U3X2"/>
<gene>
    <name evidence="1" type="ORF">CEXT_589201</name>
</gene>
<dbReference type="EMBL" id="BPLR01012240">
    <property type="protein sequence ID" value="GIY52447.1"/>
    <property type="molecule type" value="Genomic_DNA"/>
</dbReference>
<evidence type="ECO:0008006" key="3">
    <source>
        <dbReference type="Google" id="ProtNLM"/>
    </source>
</evidence>
<protein>
    <recommendedName>
        <fullName evidence="3">Secreted protein</fullName>
    </recommendedName>
</protein>
<sequence length="101" mass="11588">MSRSMQGRDPASCVNAVVAFVHLAAIREMTFFGAVHPLSRWNLCKTDHISHPCLPEHQQRAFVSLGRCLNIHYFHFFQKVTVIAQKQFFFFLQGCTEDGEC</sequence>
<evidence type="ECO:0000313" key="1">
    <source>
        <dbReference type="EMBL" id="GIY52447.1"/>
    </source>
</evidence>
<keyword evidence="2" id="KW-1185">Reference proteome</keyword>
<proteinExistence type="predicted"/>
<organism evidence="1 2">
    <name type="scientific">Caerostris extrusa</name>
    <name type="common">Bark spider</name>
    <name type="synonym">Caerostris bankana</name>
    <dbReference type="NCBI Taxonomy" id="172846"/>
    <lineage>
        <taxon>Eukaryota</taxon>
        <taxon>Metazoa</taxon>
        <taxon>Ecdysozoa</taxon>
        <taxon>Arthropoda</taxon>
        <taxon>Chelicerata</taxon>
        <taxon>Arachnida</taxon>
        <taxon>Araneae</taxon>
        <taxon>Araneomorphae</taxon>
        <taxon>Entelegynae</taxon>
        <taxon>Araneoidea</taxon>
        <taxon>Araneidae</taxon>
        <taxon>Caerostris</taxon>
    </lineage>
</organism>
<comment type="caution">
    <text evidence="1">The sequence shown here is derived from an EMBL/GenBank/DDBJ whole genome shotgun (WGS) entry which is preliminary data.</text>
</comment>
<reference evidence="1 2" key="1">
    <citation type="submission" date="2021-06" db="EMBL/GenBank/DDBJ databases">
        <title>Caerostris extrusa draft genome.</title>
        <authorList>
            <person name="Kono N."/>
            <person name="Arakawa K."/>
        </authorList>
    </citation>
    <scope>NUCLEOTIDE SEQUENCE [LARGE SCALE GENOMIC DNA]</scope>
</reference>
<dbReference type="Proteomes" id="UP001054945">
    <property type="component" value="Unassembled WGS sequence"/>
</dbReference>
<name>A0AAV4U3X2_CAEEX</name>
<evidence type="ECO:0000313" key="2">
    <source>
        <dbReference type="Proteomes" id="UP001054945"/>
    </source>
</evidence>
<accession>A0AAV4U3X2</accession>